<feature type="transmembrane region" description="Helical" evidence="6">
    <location>
        <begin position="30"/>
        <end position="55"/>
    </location>
</feature>
<accession>A0A1I1FGP9</accession>
<evidence type="ECO:0000256" key="3">
    <source>
        <dbReference type="ARBA" id="ARBA00022692"/>
    </source>
</evidence>
<gene>
    <name evidence="7" type="ORF">SAMN05444422_103338</name>
</gene>
<evidence type="ECO:0000313" key="8">
    <source>
        <dbReference type="Proteomes" id="UP000199161"/>
    </source>
</evidence>
<name>A0A1I1FGP9_NATHA</name>
<dbReference type="InterPro" id="IPR005171">
    <property type="entry name" value="Cyt_c_oxidase_su4_prok"/>
</dbReference>
<sequence>MAEIRTYALIYVALLLLGTGKFVFFEFDQYFTYTMAMGGTILLAVTKSLLIAGFYQHLVEEPRSITYMMGVAVFMVFLLAVAAGYSIQ</sequence>
<keyword evidence="2" id="KW-1003">Cell membrane</keyword>
<dbReference type="Pfam" id="PF03626">
    <property type="entry name" value="COX4_pro"/>
    <property type="match status" value="1"/>
</dbReference>
<keyword evidence="8" id="KW-1185">Reference proteome</keyword>
<feature type="transmembrane region" description="Helical" evidence="6">
    <location>
        <begin position="67"/>
        <end position="87"/>
    </location>
</feature>
<dbReference type="GeneID" id="30922566"/>
<comment type="subcellular location">
    <subcellularLocation>
        <location evidence="1">Cell membrane</location>
        <topology evidence="1">Multi-pass membrane protein</topology>
    </subcellularLocation>
</comment>
<evidence type="ECO:0000256" key="6">
    <source>
        <dbReference type="SAM" id="Phobius"/>
    </source>
</evidence>
<dbReference type="OrthoDB" id="201875at2157"/>
<feature type="transmembrane region" description="Helical" evidence="6">
    <location>
        <begin position="7"/>
        <end position="24"/>
    </location>
</feature>
<dbReference type="GO" id="GO:0005886">
    <property type="term" value="C:plasma membrane"/>
    <property type="evidence" value="ECO:0007669"/>
    <property type="project" value="UniProtKB-SubCell"/>
</dbReference>
<evidence type="ECO:0000256" key="5">
    <source>
        <dbReference type="ARBA" id="ARBA00023136"/>
    </source>
</evidence>
<evidence type="ECO:0000256" key="2">
    <source>
        <dbReference type="ARBA" id="ARBA00022475"/>
    </source>
</evidence>
<evidence type="ECO:0000313" key="7">
    <source>
        <dbReference type="EMBL" id="SFB98152.1"/>
    </source>
</evidence>
<dbReference type="Proteomes" id="UP000199161">
    <property type="component" value="Unassembled WGS sequence"/>
</dbReference>
<dbReference type="AlphaFoldDB" id="A0A1I1FGP9"/>
<dbReference type="RefSeq" id="WP_007142703.1">
    <property type="nucleotide sequence ID" value="NZ_FOKW01000003.1"/>
</dbReference>
<dbReference type="EMBL" id="FOKW01000003">
    <property type="protein sequence ID" value="SFB98152.1"/>
    <property type="molecule type" value="Genomic_DNA"/>
</dbReference>
<keyword evidence="4 6" id="KW-1133">Transmembrane helix</keyword>
<evidence type="ECO:0000256" key="4">
    <source>
        <dbReference type="ARBA" id="ARBA00022989"/>
    </source>
</evidence>
<reference evidence="8" key="1">
    <citation type="submission" date="2016-10" db="EMBL/GenBank/DDBJ databases">
        <authorList>
            <person name="Varghese N."/>
            <person name="Submissions S."/>
        </authorList>
    </citation>
    <scope>NUCLEOTIDE SEQUENCE [LARGE SCALE GENOMIC DNA]</scope>
    <source>
        <strain evidence="8">DSM 13078</strain>
    </source>
</reference>
<evidence type="ECO:0000256" key="1">
    <source>
        <dbReference type="ARBA" id="ARBA00004651"/>
    </source>
</evidence>
<organism evidence="7 8">
    <name type="scientific">Natronobacterium haloterrestre</name>
    <name type="common">Halobiforma haloterrestris</name>
    <dbReference type="NCBI Taxonomy" id="148448"/>
    <lineage>
        <taxon>Archaea</taxon>
        <taxon>Methanobacteriati</taxon>
        <taxon>Methanobacteriota</taxon>
        <taxon>Stenosarchaea group</taxon>
        <taxon>Halobacteria</taxon>
        <taxon>Halobacteriales</taxon>
        <taxon>Natrialbaceae</taxon>
        <taxon>Natronobacterium</taxon>
    </lineage>
</organism>
<keyword evidence="3 6" id="KW-0812">Transmembrane</keyword>
<proteinExistence type="predicted"/>
<keyword evidence="5 6" id="KW-0472">Membrane</keyword>
<protein>
    <submittedName>
        <fullName evidence="7">Cytochrome C oxidase subunit IV</fullName>
    </submittedName>
</protein>